<dbReference type="Proteomes" id="UP001189429">
    <property type="component" value="Unassembled WGS sequence"/>
</dbReference>
<dbReference type="EMBL" id="CAUYUJ010021457">
    <property type="protein sequence ID" value="CAK0904764.1"/>
    <property type="molecule type" value="Genomic_DNA"/>
</dbReference>
<evidence type="ECO:0000313" key="1">
    <source>
        <dbReference type="EMBL" id="CAK0904764.1"/>
    </source>
</evidence>
<evidence type="ECO:0000313" key="2">
    <source>
        <dbReference type="Proteomes" id="UP001189429"/>
    </source>
</evidence>
<proteinExistence type="predicted"/>
<reference evidence="1" key="1">
    <citation type="submission" date="2023-10" db="EMBL/GenBank/DDBJ databases">
        <authorList>
            <person name="Chen Y."/>
            <person name="Shah S."/>
            <person name="Dougan E. K."/>
            <person name="Thang M."/>
            <person name="Chan C."/>
        </authorList>
    </citation>
    <scope>NUCLEOTIDE SEQUENCE [LARGE SCALE GENOMIC DNA]</scope>
</reference>
<gene>
    <name evidence="1" type="ORF">PCOR1329_LOCUS80690</name>
</gene>
<keyword evidence="2" id="KW-1185">Reference proteome</keyword>
<organism evidence="1 2">
    <name type="scientific">Prorocentrum cordatum</name>
    <dbReference type="NCBI Taxonomy" id="2364126"/>
    <lineage>
        <taxon>Eukaryota</taxon>
        <taxon>Sar</taxon>
        <taxon>Alveolata</taxon>
        <taxon>Dinophyceae</taxon>
        <taxon>Prorocentrales</taxon>
        <taxon>Prorocentraceae</taxon>
        <taxon>Prorocentrum</taxon>
    </lineage>
</organism>
<name>A0ABN9XXD9_9DINO</name>
<evidence type="ECO:0008006" key="3">
    <source>
        <dbReference type="Google" id="ProtNLM"/>
    </source>
</evidence>
<accession>A0ABN9XXD9</accession>
<protein>
    <recommendedName>
        <fullName evidence="3">Phospholipase B-like</fullName>
    </recommendedName>
</protein>
<sequence>MVWGVENDRPFQNRGWCCSEFAIARYANRIVNLTDAAVQAVLESRDWPSGDTVESGKMYADMMRLTHDQAEDGQDGLTYNQTLGVSFTSKGDRTAVRYNFFKMTMQASDIGLD</sequence>
<comment type="caution">
    <text evidence="1">The sequence shown here is derived from an EMBL/GenBank/DDBJ whole genome shotgun (WGS) entry which is preliminary data.</text>
</comment>